<sequence>MTSDGIAVVASSETKPVPANLSMFHRDLYKMSTEEDSNAVQLIERPDEELTDGQACLACCGVCALCVTCLPCEIFYVVVNCLLCPFQYCFALCGLGVAAAA</sequence>
<reference evidence="1" key="1">
    <citation type="submission" date="2023-02" db="EMBL/GenBank/DDBJ databases">
        <title>Genome of toxic invasive species Heracleum sosnowskyi carries increased number of genes despite the absence of recent whole-genome duplications.</title>
        <authorList>
            <person name="Schelkunov M."/>
            <person name="Shtratnikova V."/>
            <person name="Makarenko M."/>
            <person name="Klepikova A."/>
            <person name="Omelchenko D."/>
            <person name="Novikova G."/>
            <person name="Obukhova E."/>
            <person name="Bogdanov V."/>
            <person name="Penin A."/>
            <person name="Logacheva M."/>
        </authorList>
    </citation>
    <scope>NUCLEOTIDE SEQUENCE</scope>
    <source>
        <strain evidence="1">Hsosn_3</strain>
        <tissue evidence="1">Leaf</tissue>
    </source>
</reference>
<evidence type="ECO:0000313" key="2">
    <source>
        <dbReference type="Proteomes" id="UP001237642"/>
    </source>
</evidence>
<name>A0AAD8HMH8_9APIA</name>
<dbReference type="Proteomes" id="UP001237642">
    <property type="component" value="Unassembled WGS sequence"/>
</dbReference>
<dbReference type="EMBL" id="JAUIZM010000008">
    <property type="protein sequence ID" value="KAK1368907.1"/>
    <property type="molecule type" value="Genomic_DNA"/>
</dbReference>
<proteinExistence type="predicted"/>
<organism evidence="1 2">
    <name type="scientific">Heracleum sosnowskyi</name>
    <dbReference type="NCBI Taxonomy" id="360622"/>
    <lineage>
        <taxon>Eukaryota</taxon>
        <taxon>Viridiplantae</taxon>
        <taxon>Streptophyta</taxon>
        <taxon>Embryophyta</taxon>
        <taxon>Tracheophyta</taxon>
        <taxon>Spermatophyta</taxon>
        <taxon>Magnoliopsida</taxon>
        <taxon>eudicotyledons</taxon>
        <taxon>Gunneridae</taxon>
        <taxon>Pentapetalae</taxon>
        <taxon>asterids</taxon>
        <taxon>campanulids</taxon>
        <taxon>Apiales</taxon>
        <taxon>Apiaceae</taxon>
        <taxon>Apioideae</taxon>
        <taxon>apioid superclade</taxon>
        <taxon>Tordylieae</taxon>
        <taxon>Tordyliinae</taxon>
        <taxon>Heracleum</taxon>
    </lineage>
</organism>
<comment type="caution">
    <text evidence="1">The sequence shown here is derived from an EMBL/GenBank/DDBJ whole genome shotgun (WGS) entry which is preliminary data.</text>
</comment>
<protein>
    <submittedName>
        <fullName evidence="1">Uncharacterized protein</fullName>
    </submittedName>
</protein>
<gene>
    <name evidence="1" type="ORF">POM88_034999</name>
</gene>
<evidence type="ECO:0000313" key="1">
    <source>
        <dbReference type="EMBL" id="KAK1368907.1"/>
    </source>
</evidence>
<keyword evidence="2" id="KW-1185">Reference proteome</keyword>
<dbReference type="AlphaFoldDB" id="A0AAD8HMH8"/>
<accession>A0AAD8HMH8</accession>
<reference evidence="1" key="2">
    <citation type="submission" date="2023-05" db="EMBL/GenBank/DDBJ databases">
        <authorList>
            <person name="Schelkunov M.I."/>
        </authorList>
    </citation>
    <scope>NUCLEOTIDE SEQUENCE</scope>
    <source>
        <strain evidence="1">Hsosn_3</strain>
        <tissue evidence="1">Leaf</tissue>
    </source>
</reference>